<dbReference type="PaxDb" id="882-DVU_0746"/>
<evidence type="ECO:0000256" key="2">
    <source>
        <dbReference type="ARBA" id="ARBA00022692"/>
    </source>
</evidence>
<gene>
    <name evidence="7" type="ordered locus">DVU_0746</name>
</gene>
<dbReference type="eggNOG" id="COG4662">
    <property type="taxonomic scope" value="Bacteria"/>
</dbReference>
<dbReference type="GO" id="GO:0055085">
    <property type="term" value="P:transmembrane transport"/>
    <property type="evidence" value="ECO:0007669"/>
    <property type="project" value="InterPro"/>
</dbReference>
<dbReference type="InterPro" id="IPR000515">
    <property type="entry name" value="MetI-like"/>
</dbReference>
<dbReference type="SUPFAM" id="SSF161098">
    <property type="entry name" value="MetI-like"/>
    <property type="match status" value="1"/>
</dbReference>
<dbReference type="PATRIC" id="fig|882.5.peg.702"/>
<dbReference type="Proteomes" id="UP000002194">
    <property type="component" value="Chromosome"/>
</dbReference>
<evidence type="ECO:0000256" key="1">
    <source>
        <dbReference type="ARBA" id="ARBA00004651"/>
    </source>
</evidence>
<dbReference type="NCBIfam" id="NF038017">
    <property type="entry name" value="ABC_perm1"/>
    <property type="match status" value="1"/>
</dbReference>
<dbReference type="InterPro" id="IPR049783">
    <property type="entry name" value="ABC_perm_TupB-like"/>
</dbReference>
<keyword evidence="3 5" id="KW-1133">Transmembrane helix</keyword>
<dbReference type="PANTHER" id="PTHR43632:SF1">
    <property type="entry name" value="PERMEASE COMPONENT OF TUNGSTATE ABC TRANSPORTER"/>
    <property type="match status" value="1"/>
</dbReference>
<dbReference type="Gene3D" id="1.10.3720.10">
    <property type="entry name" value="MetI-like"/>
    <property type="match status" value="1"/>
</dbReference>
<keyword evidence="5" id="KW-0813">Transport</keyword>
<feature type="transmembrane region" description="Helical" evidence="5">
    <location>
        <begin position="42"/>
        <end position="69"/>
    </location>
</feature>
<dbReference type="STRING" id="882.DVU_0746"/>
<dbReference type="EMBL" id="AE017285">
    <property type="protein sequence ID" value="AAS95226.1"/>
    <property type="molecule type" value="Genomic_DNA"/>
</dbReference>
<sequence>MAGRADGRGPSPRREGHMDYILDGFAVALRLLLAGDPETFSAVWATLSSSALAMVVALCVGMPCGFALGFFSFPGRRVARLVVDTMLCFPTVVIGLLVYLLLSRRGPLADLEMLFTIPGMAVGLALLGLPIVMALTALAVEQADGRLRQTLLTLGADGWQVLTATLWEVRFHLLGAGVTAFGRIVSEVGISMMVGGNIKWHTRTITTAIALETGKGEFAVGIALGLVLLGIAFAINLMLAFLRRRARA</sequence>
<keyword evidence="8" id="KW-1185">Reference proteome</keyword>
<dbReference type="CDD" id="cd06261">
    <property type="entry name" value="TM_PBP2"/>
    <property type="match status" value="1"/>
</dbReference>
<name>Q72E33_NITV2</name>
<evidence type="ECO:0000259" key="6">
    <source>
        <dbReference type="PROSITE" id="PS50928"/>
    </source>
</evidence>
<dbReference type="HOGENOM" id="CLU_016047_14_2_7"/>
<accession>Q72E33</accession>
<dbReference type="EnsemblBacteria" id="AAS95226">
    <property type="protein sequence ID" value="AAS95226"/>
    <property type="gene ID" value="DVU_0746"/>
</dbReference>
<dbReference type="PhylomeDB" id="Q72E33"/>
<dbReference type="OrthoDB" id="9781724at2"/>
<dbReference type="GO" id="GO:0005886">
    <property type="term" value="C:plasma membrane"/>
    <property type="evidence" value="ECO:0007669"/>
    <property type="project" value="UniProtKB-SubCell"/>
</dbReference>
<proteinExistence type="inferred from homology"/>
<evidence type="ECO:0000256" key="5">
    <source>
        <dbReference type="RuleBase" id="RU363032"/>
    </source>
</evidence>
<keyword evidence="2 5" id="KW-0812">Transmembrane</keyword>
<dbReference type="PANTHER" id="PTHR43632">
    <property type="entry name" value="PERMEASE COMPONENT OF TUNGSTATE ABC TRANSPORTER"/>
    <property type="match status" value="1"/>
</dbReference>
<organism evidence="7 8">
    <name type="scientific">Nitratidesulfovibrio vulgaris (strain ATCC 29579 / DSM 644 / CCUG 34227 / NCIMB 8303 / VKM B-1760 / Hildenborough)</name>
    <name type="common">Desulfovibrio vulgaris</name>
    <dbReference type="NCBI Taxonomy" id="882"/>
    <lineage>
        <taxon>Bacteria</taxon>
        <taxon>Pseudomonadati</taxon>
        <taxon>Thermodesulfobacteriota</taxon>
        <taxon>Desulfovibrionia</taxon>
        <taxon>Desulfovibrionales</taxon>
        <taxon>Desulfovibrionaceae</taxon>
        <taxon>Nitratidesulfovibrio</taxon>
    </lineage>
</organism>
<dbReference type="Pfam" id="PF00528">
    <property type="entry name" value="BPD_transp_1"/>
    <property type="match status" value="1"/>
</dbReference>
<keyword evidence="4 5" id="KW-0472">Membrane</keyword>
<comment type="subcellular location">
    <subcellularLocation>
        <location evidence="1 5">Cell membrane</location>
        <topology evidence="1 5">Multi-pass membrane protein</topology>
    </subcellularLocation>
</comment>
<evidence type="ECO:0000313" key="7">
    <source>
        <dbReference type="EMBL" id="AAS95226.1"/>
    </source>
</evidence>
<dbReference type="KEGG" id="dvu:DVU_0746"/>
<evidence type="ECO:0000256" key="3">
    <source>
        <dbReference type="ARBA" id="ARBA00022989"/>
    </source>
</evidence>
<evidence type="ECO:0000256" key="4">
    <source>
        <dbReference type="ARBA" id="ARBA00023136"/>
    </source>
</evidence>
<feature type="transmembrane region" description="Helical" evidence="5">
    <location>
        <begin position="218"/>
        <end position="242"/>
    </location>
</feature>
<dbReference type="InterPro" id="IPR035906">
    <property type="entry name" value="MetI-like_sf"/>
</dbReference>
<protein>
    <submittedName>
        <fullName evidence="7">ABC transporter, permease protein</fullName>
    </submittedName>
</protein>
<evidence type="ECO:0000313" key="8">
    <source>
        <dbReference type="Proteomes" id="UP000002194"/>
    </source>
</evidence>
<comment type="similarity">
    <text evidence="5">Belongs to the binding-protein-dependent transport system permease family.</text>
</comment>
<dbReference type="AlphaFoldDB" id="Q72E33"/>
<feature type="transmembrane region" description="Helical" evidence="5">
    <location>
        <begin position="81"/>
        <end position="102"/>
    </location>
</feature>
<dbReference type="PROSITE" id="PS50928">
    <property type="entry name" value="ABC_TM1"/>
    <property type="match status" value="1"/>
</dbReference>
<feature type="domain" description="ABC transmembrane type-1" evidence="6">
    <location>
        <begin position="43"/>
        <end position="239"/>
    </location>
</feature>
<reference evidence="7 8" key="1">
    <citation type="journal article" date="2004" name="Nat. Biotechnol.">
        <title>The genome sequence of the anaerobic, sulfate-reducing bacterium Desulfovibrio vulgaris Hildenborough.</title>
        <authorList>
            <person name="Heidelberg J.F."/>
            <person name="Seshadri R."/>
            <person name="Haveman S.A."/>
            <person name="Hemme C.L."/>
            <person name="Paulsen I.T."/>
            <person name="Kolonay J.F."/>
            <person name="Eisen J.A."/>
            <person name="Ward N."/>
            <person name="Methe B."/>
            <person name="Brinkac L.M."/>
            <person name="Daugherty S.C."/>
            <person name="Deboy R.T."/>
            <person name="Dodson R.J."/>
            <person name="Durkin A.S."/>
            <person name="Madupu R."/>
            <person name="Nelson W.C."/>
            <person name="Sullivan S.A."/>
            <person name="Fouts D."/>
            <person name="Haft D.H."/>
            <person name="Selengut J."/>
            <person name="Peterson J.D."/>
            <person name="Davidsen T.M."/>
            <person name="Zafar N."/>
            <person name="Zhou L."/>
            <person name="Radune D."/>
            <person name="Dimitrov G."/>
            <person name="Hance M."/>
            <person name="Tran K."/>
            <person name="Khouri H."/>
            <person name="Gill J."/>
            <person name="Utterback T.R."/>
            <person name="Feldblyum T.V."/>
            <person name="Wall J.D."/>
            <person name="Voordouw G."/>
            <person name="Fraser C.M."/>
        </authorList>
    </citation>
    <scope>NUCLEOTIDE SEQUENCE [LARGE SCALE GENOMIC DNA]</scope>
    <source>
        <strain evidence="8">ATCC 29579 / DSM 644 / NCIMB 8303 / VKM B-1760 / Hildenborough</strain>
    </source>
</reference>
<feature type="transmembrane region" description="Helical" evidence="5">
    <location>
        <begin position="114"/>
        <end position="140"/>
    </location>
</feature>
<feature type="transmembrane region" description="Helical" evidence="5">
    <location>
        <begin position="173"/>
        <end position="198"/>
    </location>
</feature>